<gene>
    <name evidence="9" type="ORF">G3T36_04345</name>
</gene>
<dbReference type="EMBL" id="JAAGWY010000001">
    <property type="protein sequence ID" value="NEN05096.1"/>
    <property type="molecule type" value="Genomic_DNA"/>
</dbReference>
<dbReference type="PANTHER" id="PTHR43744:SF12">
    <property type="entry name" value="ABC TRANSPORTER PERMEASE PROTEIN MG189-RELATED"/>
    <property type="match status" value="1"/>
</dbReference>
<keyword evidence="10" id="KW-1185">Reference proteome</keyword>
<feature type="transmembrane region" description="Helical" evidence="7">
    <location>
        <begin position="183"/>
        <end position="208"/>
    </location>
</feature>
<accession>A0A6L9XUW7</accession>
<dbReference type="CDD" id="cd06261">
    <property type="entry name" value="TM_PBP2"/>
    <property type="match status" value="1"/>
</dbReference>
<evidence type="ECO:0000256" key="2">
    <source>
        <dbReference type="ARBA" id="ARBA00022448"/>
    </source>
</evidence>
<dbReference type="AlphaFoldDB" id="A0A6L9XUW7"/>
<keyword evidence="4 7" id="KW-0812">Transmembrane</keyword>
<dbReference type="InterPro" id="IPR035906">
    <property type="entry name" value="MetI-like_sf"/>
</dbReference>
<name>A0A6L9XUW7_9MICO</name>
<organism evidence="9 10">
    <name type="scientific">Leifsonia tongyongensis</name>
    <dbReference type="NCBI Taxonomy" id="1268043"/>
    <lineage>
        <taxon>Bacteria</taxon>
        <taxon>Bacillati</taxon>
        <taxon>Actinomycetota</taxon>
        <taxon>Actinomycetes</taxon>
        <taxon>Micrococcales</taxon>
        <taxon>Microbacteriaceae</taxon>
        <taxon>Leifsonia</taxon>
    </lineage>
</organism>
<keyword evidence="2 7" id="KW-0813">Transport</keyword>
<evidence type="ECO:0000256" key="3">
    <source>
        <dbReference type="ARBA" id="ARBA00022475"/>
    </source>
</evidence>
<evidence type="ECO:0000256" key="1">
    <source>
        <dbReference type="ARBA" id="ARBA00004651"/>
    </source>
</evidence>
<evidence type="ECO:0000313" key="10">
    <source>
        <dbReference type="Proteomes" id="UP000474967"/>
    </source>
</evidence>
<sequence>MKTSLRPGVLLRNAAVIVLTFIWVIPTYLVIVNAMTPVHSYTGSPVWWPSGFAFFDNVVQGWVAGQFQWPFLNSLLYALVGAGAAVLLASMAAFGLVIMPVRRTKLWFWLIYAGTLLPLQVFAVPLYQASVQLGLYDTRTILIIIYIALCIPFAFFVTRNFLITIPAEIGQAAKLDGAGWWRMFISVFLPLLRPALVAAFVFQFIYIWNELFFGISLTISPENQPVMAALASLQTQTSALSQPAILATAVVVSAPAIIVFLVFQRFFVTGLTSNL</sequence>
<dbReference type="Gene3D" id="1.10.3720.10">
    <property type="entry name" value="MetI-like"/>
    <property type="match status" value="1"/>
</dbReference>
<comment type="subcellular location">
    <subcellularLocation>
        <location evidence="1 7">Cell membrane</location>
        <topology evidence="1 7">Multi-pass membrane protein</topology>
    </subcellularLocation>
</comment>
<reference evidence="9 10" key="1">
    <citation type="journal article" date="2014" name="J. Microbiol.">
        <title>Diaminobutyricibacter tongyongensis gen. nov., sp. nov. and Homoserinibacter gongjuensis gen. nov., sp. nov. belong to the family Microbacteriaceae.</title>
        <authorList>
            <person name="Kim S.J."/>
            <person name="Ahn J.H."/>
            <person name="Weon H.Y."/>
            <person name="Hamada M."/>
            <person name="Suzuki K."/>
            <person name="Kwon S.W."/>
        </authorList>
    </citation>
    <scope>NUCLEOTIDE SEQUENCE [LARGE SCALE GENOMIC DNA]</scope>
    <source>
        <strain evidence="9 10">NBRC 108724</strain>
    </source>
</reference>
<proteinExistence type="inferred from homology"/>
<evidence type="ECO:0000256" key="6">
    <source>
        <dbReference type="ARBA" id="ARBA00023136"/>
    </source>
</evidence>
<evidence type="ECO:0000313" key="9">
    <source>
        <dbReference type="EMBL" id="NEN05096.1"/>
    </source>
</evidence>
<evidence type="ECO:0000256" key="5">
    <source>
        <dbReference type="ARBA" id="ARBA00022989"/>
    </source>
</evidence>
<feature type="transmembrane region" description="Helical" evidence="7">
    <location>
        <begin position="75"/>
        <end position="99"/>
    </location>
</feature>
<feature type="transmembrane region" description="Helical" evidence="7">
    <location>
        <begin position="140"/>
        <end position="162"/>
    </location>
</feature>
<comment type="similarity">
    <text evidence="7">Belongs to the binding-protein-dependent transport system permease family.</text>
</comment>
<dbReference type="Pfam" id="PF00528">
    <property type="entry name" value="BPD_transp_1"/>
    <property type="match status" value="1"/>
</dbReference>
<evidence type="ECO:0000256" key="4">
    <source>
        <dbReference type="ARBA" id="ARBA00022692"/>
    </source>
</evidence>
<comment type="caution">
    <text evidence="9">The sequence shown here is derived from an EMBL/GenBank/DDBJ whole genome shotgun (WGS) entry which is preliminary data.</text>
</comment>
<keyword evidence="3" id="KW-1003">Cell membrane</keyword>
<dbReference type="SUPFAM" id="SSF161098">
    <property type="entry name" value="MetI-like"/>
    <property type="match status" value="1"/>
</dbReference>
<dbReference type="Proteomes" id="UP000474967">
    <property type="component" value="Unassembled WGS sequence"/>
</dbReference>
<dbReference type="PROSITE" id="PS50928">
    <property type="entry name" value="ABC_TM1"/>
    <property type="match status" value="1"/>
</dbReference>
<feature type="domain" description="ABC transmembrane type-1" evidence="8">
    <location>
        <begin position="71"/>
        <end position="263"/>
    </location>
</feature>
<evidence type="ECO:0000256" key="7">
    <source>
        <dbReference type="RuleBase" id="RU363032"/>
    </source>
</evidence>
<dbReference type="RefSeq" id="WP_163288206.1">
    <property type="nucleotide sequence ID" value="NZ_JAAGWY010000001.1"/>
</dbReference>
<evidence type="ECO:0000259" key="8">
    <source>
        <dbReference type="PROSITE" id="PS50928"/>
    </source>
</evidence>
<feature type="transmembrane region" description="Helical" evidence="7">
    <location>
        <begin position="106"/>
        <end position="128"/>
    </location>
</feature>
<feature type="transmembrane region" description="Helical" evidence="7">
    <location>
        <begin position="9"/>
        <end position="31"/>
    </location>
</feature>
<dbReference type="InterPro" id="IPR000515">
    <property type="entry name" value="MetI-like"/>
</dbReference>
<keyword evidence="5 7" id="KW-1133">Transmembrane helix</keyword>
<keyword evidence="6 7" id="KW-0472">Membrane</keyword>
<dbReference type="GO" id="GO:0005886">
    <property type="term" value="C:plasma membrane"/>
    <property type="evidence" value="ECO:0007669"/>
    <property type="project" value="UniProtKB-SubCell"/>
</dbReference>
<protein>
    <submittedName>
        <fullName evidence="9">Carbohydrate ABC transporter permease</fullName>
    </submittedName>
</protein>
<dbReference type="GO" id="GO:0055085">
    <property type="term" value="P:transmembrane transport"/>
    <property type="evidence" value="ECO:0007669"/>
    <property type="project" value="InterPro"/>
</dbReference>
<feature type="transmembrane region" description="Helical" evidence="7">
    <location>
        <begin position="244"/>
        <end position="263"/>
    </location>
</feature>
<dbReference type="PANTHER" id="PTHR43744">
    <property type="entry name" value="ABC TRANSPORTER PERMEASE PROTEIN MG189-RELATED-RELATED"/>
    <property type="match status" value="1"/>
</dbReference>